<evidence type="ECO:0000313" key="5">
    <source>
        <dbReference type="Proteomes" id="UP001215280"/>
    </source>
</evidence>
<keyword evidence="5" id="KW-1185">Reference proteome</keyword>
<feature type="transmembrane region" description="Helical" evidence="3">
    <location>
        <begin position="363"/>
        <end position="380"/>
    </location>
</feature>
<feature type="transmembrane region" description="Helical" evidence="3">
    <location>
        <begin position="307"/>
        <end position="325"/>
    </location>
</feature>
<evidence type="ECO:0000256" key="2">
    <source>
        <dbReference type="ARBA" id="ARBA00006727"/>
    </source>
</evidence>
<evidence type="ECO:0000256" key="3">
    <source>
        <dbReference type="SAM" id="Phobius"/>
    </source>
</evidence>
<feature type="transmembrane region" description="Helical" evidence="3">
    <location>
        <begin position="128"/>
        <end position="155"/>
    </location>
</feature>
<feature type="transmembrane region" description="Helical" evidence="3">
    <location>
        <begin position="400"/>
        <end position="420"/>
    </location>
</feature>
<feature type="transmembrane region" description="Helical" evidence="3">
    <location>
        <begin position="331"/>
        <end position="356"/>
    </location>
</feature>
<keyword evidence="3" id="KW-0472">Membrane</keyword>
<keyword evidence="3" id="KW-1133">Transmembrane helix</keyword>
<evidence type="ECO:0000313" key="4">
    <source>
        <dbReference type="EMBL" id="KAJ7753954.1"/>
    </source>
</evidence>
<dbReference type="EMBL" id="JARJLG010000069">
    <property type="protein sequence ID" value="KAJ7753954.1"/>
    <property type="molecule type" value="Genomic_DNA"/>
</dbReference>
<feature type="transmembrane region" description="Helical" evidence="3">
    <location>
        <begin position="240"/>
        <end position="264"/>
    </location>
</feature>
<dbReference type="AlphaFoldDB" id="A0AAD7NBK9"/>
<feature type="transmembrane region" description="Helical" evidence="3">
    <location>
        <begin position="202"/>
        <end position="220"/>
    </location>
</feature>
<dbReference type="SUPFAM" id="SSF103473">
    <property type="entry name" value="MFS general substrate transporter"/>
    <property type="match status" value="1"/>
</dbReference>
<dbReference type="GO" id="GO:0022857">
    <property type="term" value="F:transmembrane transporter activity"/>
    <property type="evidence" value="ECO:0007669"/>
    <property type="project" value="InterPro"/>
</dbReference>
<comment type="caution">
    <text evidence="4">The sequence shown here is derived from an EMBL/GenBank/DDBJ whole genome shotgun (WGS) entry which is preliminary data.</text>
</comment>
<dbReference type="InterPro" id="IPR036259">
    <property type="entry name" value="MFS_trans_sf"/>
</dbReference>
<dbReference type="InterPro" id="IPR011701">
    <property type="entry name" value="MFS"/>
</dbReference>
<reference evidence="4" key="1">
    <citation type="submission" date="2023-03" db="EMBL/GenBank/DDBJ databases">
        <title>Massive genome expansion in bonnet fungi (Mycena s.s.) driven by repeated elements and novel gene families across ecological guilds.</title>
        <authorList>
            <consortium name="Lawrence Berkeley National Laboratory"/>
            <person name="Harder C.B."/>
            <person name="Miyauchi S."/>
            <person name="Viragh M."/>
            <person name="Kuo A."/>
            <person name="Thoen E."/>
            <person name="Andreopoulos B."/>
            <person name="Lu D."/>
            <person name="Skrede I."/>
            <person name="Drula E."/>
            <person name="Henrissat B."/>
            <person name="Morin E."/>
            <person name="Kohler A."/>
            <person name="Barry K."/>
            <person name="LaButti K."/>
            <person name="Morin E."/>
            <person name="Salamov A."/>
            <person name="Lipzen A."/>
            <person name="Mereny Z."/>
            <person name="Hegedus B."/>
            <person name="Baldrian P."/>
            <person name="Stursova M."/>
            <person name="Weitz H."/>
            <person name="Taylor A."/>
            <person name="Grigoriev I.V."/>
            <person name="Nagy L.G."/>
            <person name="Martin F."/>
            <person name="Kauserud H."/>
        </authorList>
    </citation>
    <scope>NUCLEOTIDE SEQUENCE</scope>
    <source>
        <strain evidence="4">CBHHK188m</strain>
    </source>
</reference>
<gene>
    <name evidence="4" type="ORF">DFH07DRAFT_941191</name>
</gene>
<name>A0AAD7NBK9_9AGAR</name>
<proteinExistence type="inferred from homology"/>
<dbReference type="Pfam" id="PF07690">
    <property type="entry name" value="MFS_1"/>
    <property type="match status" value="1"/>
</dbReference>
<dbReference type="PANTHER" id="PTHR11360">
    <property type="entry name" value="MONOCARBOXYLATE TRANSPORTER"/>
    <property type="match status" value="1"/>
</dbReference>
<accession>A0AAD7NBK9</accession>
<sequence length="438" mass="47044">MIMAATPEKVKTTFEASEPGPICLAEDVNHASAFPEGGFQAWATVAGAVLIQFCGIGPAELLRGFTRSHSHQQIYVLVWCISRFLRPGVLDPVVVFCNLAGYMTEATCETIPSALALFMLSLCKPEKYYQVFLAQGIGAGLGSGALYVPSVAVIAHYFKKRCALAMTIVASGSSLGATIHPIMLNNTLRSHLGFGNAVRASAGFISVLLLIACCLMHPRLPPSTTSPPFWKSLWRFGHDIPYVLATIALTAFMVGYFFPFFYLQLDAINHGLNETFSFYSLVILNASSCVGRLAPGAFASRFGVIEMVVFASGGGAALILSMIALRTVTSVVVIGILYGFFAGVFATLQVPVMAVLTEDMGELGLRIGVAFAVVGLGGLIGPPINGALLTSDYIWWRPALFSGVMAFTGFSFFVATLVAVRHRCQKEKECCRCNRARK</sequence>
<dbReference type="GO" id="GO:0016020">
    <property type="term" value="C:membrane"/>
    <property type="evidence" value="ECO:0007669"/>
    <property type="project" value="UniProtKB-SubCell"/>
</dbReference>
<dbReference type="Gene3D" id="1.20.1250.20">
    <property type="entry name" value="MFS general substrate transporter like domains"/>
    <property type="match status" value="2"/>
</dbReference>
<dbReference type="InterPro" id="IPR050327">
    <property type="entry name" value="Proton-linked_MCT"/>
</dbReference>
<dbReference type="PANTHER" id="PTHR11360:SF284">
    <property type="entry name" value="EG:103B4.3 PROTEIN-RELATED"/>
    <property type="match status" value="1"/>
</dbReference>
<feature type="transmembrane region" description="Helical" evidence="3">
    <location>
        <begin position="162"/>
        <end position="182"/>
    </location>
</feature>
<keyword evidence="3" id="KW-0812">Transmembrane</keyword>
<evidence type="ECO:0000256" key="1">
    <source>
        <dbReference type="ARBA" id="ARBA00004141"/>
    </source>
</evidence>
<protein>
    <submittedName>
        <fullName evidence="4">Major facilitator superfamily domain-containing protein</fullName>
    </submittedName>
</protein>
<organism evidence="4 5">
    <name type="scientific">Mycena maculata</name>
    <dbReference type="NCBI Taxonomy" id="230809"/>
    <lineage>
        <taxon>Eukaryota</taxon>
        <taxon>Fungi</taxon>
        <taxon>Dikarya</taxon>
        <taxon>Basidiomycota</taxon>
        <taxon>Agaricomycotina</taxon>
        <taxon>Agaricomycetes</taxon>
        <taxon>Agaricomycetidae</taxon>
        <taxon>Agaricales</taxon>
        <taxon>Marasmiineae</taxon>
        <taxon>Mycenaceae</taxon>
        <taxon>Mycena</taxon>
    </lineage>
</organism>
<dbReference type="Proteomes" id="UP001215280">
    <property type="component" value="Unassembled WGS sequence"/>
</dbReference>
<comment type="subcellular location">
    <subcellularLocation>
        <location evidence="1">Membrane</location>
        <topology evidence="1">Multi-pass membrane protein</topology>
    </subcellularLocation>
</comment>
<comment type="similarity">
    <text evidence="2">Belongs to the major facilitator superfamily. Monocarboxylate porter (TC 2.A.1.13) family.</text>
</comment>